<proteinExistence type="predicted"/>
<dbReference type="PANTHER" id="PTHR23501:SF198">
    <property type="entry name" value="AZOLE RESISTANCE PROTEIN 1-RELATED"/>
    <property type="match status" value="1"/>
</dbReference>
<dbReference type="GeneID" id="83199016"/>
<reference evidence="6" key="2">
    <citation type="journal article" date="2023" name="IMA Fungus">
        <title>Comparative genomic study of the Penicillium genus elucidates a diverse pangenome and 15 lateral gene transfer events.</title>
        <authorList>
            <person name="Petersen C."/>
            <person name="Sorensen T."/>
            <person name="Nielsen M.R."/>
            <person name="Sondergaard T.E."/>
            <person name="Sorensen J.L."/>
            <person name="Fitzpatrick D.A."/>
            <person name="Frisvad J.C."/>
            <person name="Nielsen K.L."/>
        </authorList>
    </citation>
    <scope>NUCLEOTIDE SEQUENCE</scope>
    <source>
        <strain evidence="6">IBT 19713</strain>
    </source>
</reference>
<dbReference type="AlphaFoldDB" id="A0A9W9TYE9"/>
<dbReference type="Proteomes" id="UP001150941">
    <property type="component" value="Unassembled WGS sequence"/>
</dbReference>
<organism evidence="6 7">
    <name type="scientific">Penicillium chermesinum</name>
    <dbReference type="NCBI Taxonomy" id="63820"/>
    <lineage>
        <taxon>Eukaryota</taxon>
        <taxon>Fungi</taxon>
        <taxon>Dikarya</taxon>
        <taxon>Ascomycota</taxon>
        <taxon>Pezizomycotina</taxon>
        <taxon>Eurotiomycetes</taxon>
        <taxon>Eurotiomycetidae</taxon>
        <taxon>Eurotiales</taxon>
        <taxon>Aspergillaceae</taxon>
        <taxon>Penicillium</taxon>
    </lineage>
</organism>
<reference evidence="6" key="1">
    <citation type="submission" date="2022-11" db="EMBL/GenBank/DDBJ databases">
        <authorList>
            <person name="Petersen C."/>
        </authorList>
    </citation>
    <scope>NUCLEOTIDE SEQUENCE</scope>
    <source>
        <strain evidence="6">IBT 19713</strain>
    </source>
</reference>
<dbReference type="InterPro" id="IPR036259">
    <property type="entry name" value="MFS_trans_sf"/>
</dbReference>
<keyword evidence="7" id="KW-1185">Reference proteome</keyword>
<sequence length="169" mass="17922">MIPILVGMMLGLFLQGIGTTTFGYYAPFMIFASVCMPVASGLMTTYNLHSSLAKIILYSGLVGFSGGIGFQGPQAAMQTTLNTADVNIGIGVILFGQSMGPAVFVAIAQVIFTNELSSSLENAIPGLSAAYIEQHGLGDIKSQVPAQRLGEVLRDIDRSLTHTWYLLSL</sequence>
<dbReference type="SUPFAM" id="SSF103473">
    <property type="entry name" value="MFS general substrate transporter"/>
    <property type="match status" value="1"/>
</dbReference>
<accession>A0A9W9TYE9</accession>
<comment type="caution">
    <text evidence="6">The sequence shown here is derived from an EMBL/GenBank/DDBJ whole genome shotgun (WGS) entry which is preliminary data.</text>
</comment>
<dbReference type="GO" id="GO:0005886">
    <property type="term" value="C:plasma membrane"/>
    <property type="evidence" value="ECO:0007669"/>
    <property type="project" value="TreeGrafter"/>
</dbReference>
<dbReference type="GO" id="GO:0022857">
    <property type="term" value="F:transmembrane transporter activity"/>
    <property type="evidence" value="ECO:0007669"/>
    <property type="project" value="TreeGrafter"/>
</dbReference>
<feature type="transmembrane region" description="Helical" evidence="5">
    <location>
        <begin position="55"/>
        <end position="76"/>
    </location>
</feature>
<dbReference type="RefSeq" id="XP_058334854.1">
    <property type="nucleotide sequence ID" value="XM_058471713.1"/>
</dbReference>
<protein>
    <submittedName>
        <fullName evidence="6">Efflux pump antibiotic resistance protein</fullName>
    </submittedName>
</protein>
<evidence type="ECO:0000256" key="1">
    <source>
        <dbReference type="ARBA" id="ARBA00004141"/>
    </source>
</evidence>
<name>A0A9W9TYE9_9EURO</name>
<evidence type="ECO:0000256" key="5">
    <source>
        <dbReference type="SAM" id="Phobius"/>
    </source>
</evidence>
<evidence type="ECO:0000313" key="6">
    <source>
        <dbReference type="EMBL" id="KAJ5247433.1"/>
    </source>
</evidence>
<dbReference type="EMBL" id="JAPQKS010000002">
    <property type="protein sequence ID" value="KAJ5247433.1"/>
    <property type="molecule type" value="Genomic_DNA"/>
</dbReference>
<feature type="transmembrane region" description="Helical" evidence="5">
    <location>
        <begin position="28"/>
        <end position="48"/>
    </location>
</feature>
<gene>
    <name evidence="6" type="ORF">N7468_002416</name>
</gene>
<keyword evidence="4 5" id="KW-0472">Membrane</keyword>
<feature type="transmembrane region" description="Helical" evidence="5">
    <location>
        <begin position="88"/>
        <end position="112"/>
    </location>
</feature>
<comment type="subcellular location">
    <subcellularLocation>
        <location evidence="1">Membrane</location>
        <topology evidence="1">Multi-pass membrane protein</topology>
    </subcellularLocation>
</comment>
<keyword evidence="2 5" id="KW-0812">Transmembrane</keyword>
<evidence type="ECO:0000256" key="2">
    <source>
        <dbReference type="ARBA" id="ARBA00022692"/>
    </source>
</evidence>
<dbReference type="OrthoDB" id="2985014at2759"/>
<evidence type="ECO:0000256" key="3">
    <source>
        <dbReference type="ARBA" id="ARBA00022989"/>
    </source>
</evidence>
<dbReference type="PANTHER" id="PTHR23501">
    <property type="entry name" value="MAJOR FACILITATOR SUPERFAMILY"/>
    <property type="match status" value="1"/>
</dbReference>
<evidence type="ECO:0000313" key="7">
    <source>
        <dbReference type="Proteomes" id="UP001150941"/>
    </source>
</evidence>
<evidence type="ECO:0000256" key="4">
    <source>
        <dbReference type="ARBA" id="ARBA00023136"/>
    </source>
</evidence>
<keyword evidence="3 5" id="KW-1133">Transmembrane helix</keyword>